<dbReference type="InterPro" id="IPR010852">
    <property type="entry name" value="ABATE"/>
</dbReference>
<reference evidence="2 3" key="1">
    <citation type="submission" date="2020-07" db="EMBL/GenBank/DDBJ databases">
        <title>Sequencing the genomes of 1000 actinobacteria strains.</title>
        <authorList>
            <person name="Klenk H.-P."/>
        </authorList>
    </citation>
    <scope>NUCLEOTIDE SEQUENCE [LARGE SCALE GENOMIC DNA]</scope>
    <source>
        <strain evidence="2 3">DSM 22083</strain>
    </source>
</reference>
<dbReference type="EMBL" id="JACCBU010000001">
    <property type="protein sequence ID" value="NYE72086.1"/>
    <property type="molecule type" value="Genomic_DNA"/>
</dbReference>
<proteinExistence type="predicted"/>
<organism evidence="2 3">
    <name type="scientific">Microlunatus parietis</name>
    <dbReference type="NCBI Taxonomy" id="682979"/>
    <lineage>
        <taxon>Bacteria</taxon>
        <taxon>Bacillati</taxon>
        <taxon>Actinomycetota</taxon>
        <taxon>Actinomycetes</taxon>
        <taxon>Propionibacteriales</taxon>
        <taxon>Propionibacteriaceae</taxon>
        <taxon>Microlunatus</taxon>
    </lineage>
</organism>
<protein>
    <recommendedName>
        <fullName evidence="1">Zinc finger CGNR domain-containing protein</fullName>
    </recommendedName>
</protein>
<evidence type="ECO:0000313" key="2">
    <source>
        <dbReference type="EMBL" id="NYE72086.1"/>
    </source>
</evidence>
<keyword evidence="3" id="KW-1185">Reference proteome</keyword>
<gene>
    <name evidence="2" type="ORF">BKA15_003415</name>
</gene>
<dbReference type="SUPFAM" id="SSF160904">
    <property type="entry name" value="Jann2411-like"/>
    <property type="match status" value="1"/>
</dbReference>
<name>A0A7Y9I847_9ACTN</name>
<dbReference type="Pfam" id="PF11706">
    <property type="entry name" value="zf-CGNR"/>
    <property type="match status" value="1"/>
</dbReference>
<dbReference type="PANTHER" id="PTHR35525">
    <property type="entry name" value="BLL6575 PROTEIN"/>
    <property type="match status" value="1"/>
</dbReference>
<dbReference type="AlphaFoldDB" id="A0A7Y9I847"/>
<sequence length="160" mass="17747">MAQDLANRPPTSVDELRQVCDDHGLVRELPITADDLDLVGRAIGEWLAVVDADDPEERGRRVNAMTEAYCSFPTLTDHAGTGWHLHYRPDKISVGHQVGAMMAAGTALHLAGRGMNRLGRCAVDDCDRVYVDLTRNGRQRYCSPACANRDAVRRHRARAR</sequence>
<dbReference type="RefSeq" id="WP_246322363.1">
    <property type="nucleotide sequence ID" value="NZ_JACCBU010000001.1"/>
</dbReference>
<dbReference type="InterPro" id="IPR021005">
    <property type="entry name" value="Znf_CGNR"/>
</dbReference>
<accession>A0A7Y9I847</accession>
<evidence type="ECO:0000259" key="1">
    <source>
        <dbReference type="Pfam" id="PF11706"/>
    </source>
</evidence>
<comment type="caution">
    <text evidence="2">The sequence shown here is derived from an EMBL/GenBank/DDBJ whole genome shotgun (WGS) entry which is preliminary data.</text>
</comment>
<dbReference type="PANTHER" id="PTHR35525:SF3">
    <property type="entry name" value="BLL6575 PROTEIN"/>
    <property type="match status" value="1"/>
</dbReference>
<evidence type="ECO:0000313" key="3">
    <source>
        <dbReference type="Proteomes" id="UP000569914"/>
    </source>
</evidence>
<dbReference type="Proteomes" id="UP000569914">
    <property type="component" value="Unassembled WGS sequence"/>
</dbReference>
<feature type="domain" description="Zinc finger CGNR" evidence="1">
    <location>
        <begin position="117"/>
        <end position="158"/>
    </location>
</feature>
<dbReference type="InterPro" id="IPR023286">
    <property type="entry name" value="ABATE_dom_sf"/>
</dbReference>
<dbReference type="Gene3D" id="1.10.3300.10">
    <property type="entry name" value="Jann2411-like domain"/>
    <property type="match status" value="1"/>
</dbReference>